<dbReference type="AlphaFoldDB" id="A0A5E4Q7P4"/>
<feature type="non-terminal residue" evidence="3">
    <location>
        <position position="1"/>
    </location>
</feature>
<sequence>NNYNQIVQVSGVKFKSEELAIYRTGNVLLSAPYQHPAYLSLCTLFCQLYLERPPVHHPVAVQPVGPLYFAGLIKTRALAQIKKRLQEAIAYHSNQIESLKSNQLKLDAPETPKRASVAQSRSSNDIFPQLSLADMIEQSIDSEENAADEDRNATVADNGVKAMAAAWSASIPSTPVPPATEVRPRHSGPPRAAHVTPHGRALRAIRAGGDQANKRGKKIHLKSLVDECNFMDSRTVLYFAKEQLLEVEKIASEWSTEVQRVSQLDAKLWELVVKLRVARPLPPADEWCISRGVEQEIQENRRSYRAGVRRICRARPHFARTAANLHILAKRINNGDAAVEVCERIWRSAGVSHTCELAHSLLTSVVTHL</sequence>
<proteinExistence type="predicted"/>
<feature type="region of interest" description="Disordered" evidence="1">
    <location>
        <begin position="171"/>
        <end position="195"/>
    </location>
</feature>
<dbReference type="EMBL" id="FZQP02001937">
    <property type="protein sequence ID" value="VVC94308.1"/>
    <property type="molecule type" value="Genomic_DNA"/>
</dbReference>
<dbReference type="Proteomes" id="UP000324832">
    <property type="component" value="Unassembled WGS sequence"/>
</dbReference>
<accession>A0A5E4Q7P4</accession>
<feature type="non-terminal residue" evidence="3">
    <location>
        <position position="369"/>
    </location>
</feature>
<evidence type="ECO:0000256" key="1">
    <source>
        <dbReference type="SAM" id="MobiDB-lite"/>
    </source>
</evidence>
<keyword evidence="4" id="KW-1185">Reference proteome</keyword>
<organism evidence="3 4">
    <name type="scientific">Leptidea sinapis</name>
    <dbReference type="NCBI Taxonomy" id="189913"/>
    <lineage>
        <taxon>Eukaryota</taxon>
        <taxon>Metazoa</taxon>
        <taxon>Ecdysozoa</taxon>
        <taxon>Arthropoda</taxon>
        <taxon>Hexapoda</taxon>
        <taxon>Insecta</taxon>
        <taxon>Pterygota</taxon>
        <taxon>Neoptera</taxon>
        <taxon>Endopterygota</taxon>
        <taxon>Lepidoptera</taxon>
        <taxon>Glossata</taxon>
        <taxon>Ditrysia</taxon>
        <taxon>Papilionoidea</taxon>
        <taxon>Pieridae</taxon>
        <taxon>Dismorphiinae</taxon>
        <taxon>Leptidea</taxon>
    </lineage>
</organism>
<dbReference type="InterPro" id="IPR058750">
    <property type="entry name" value="TPR_Epg5"/>
</dbReference>
<protein>
    <recommendedName>
        <fullName evidence="2">Epg5-like TPR domain-containing protein</fullName>
    </recommendedName>
</protein>
<dbReference type="Pfam" id="PF26573">
    <property type="entry name" value="TPR_Epg5_2"/>
    <property type="match status" value="1"/>
</dbReference>
<evidence type="ECO:0000259" key="2">
    <source>
        <dbReference type="Pfam" id="PF26573"/>
    </source>
</evidence>
<reference evidence="3 4" key="1">
    <citation type="submission" date="2017-07" db="EMBL/GenBank/DDBJ databases">
        <authorList>
            <person name="Talla V."/>
            <person name="Backstrom N."/>
        </authorList>
    </citation>
    <scope>NUCLEOTIDE SEQUENCE [LARGE SCALE GENOMIC DNA]</scope>
</reference>
<gene>
    <name evidence="3" type="ORF">LSINAPIS_LOCUS6290</name>
</gene>
<name>A0A5E4Q7P4_9NEOP</name>
<evidence type="ECO:0000313" key="4">
    <source>
        <dbReference type="Proteomes" id="UP000324832"/>
    </source>
</evidence>
<feature type="domain" description="Epg5-like TPR" evidence="2">
    <location>
        <begin position="10"/>
        <end position="102"/>
    </location>
</feature>
<evidence type="ECO:0000313" key="3">
    <source>
        <dbReference type="EMBL" id="VVC94308.1"/>
    </source>
</evidence>